<evidence type="ECO:0000256" key="5">
    <source>
        <dbReference type="ARBA" id="ARBA00022553"/>
    </source>
</evidence>
<evidence type="ECO:0000256" key="3">
    <source>
        <dbReference type="ARBA" id="ARBA00012438"/>
    </source>
</evidence>
<evidence type="ECO:0000256" key="8">
    <source>
        <dbReference type="ARBA" id="ARBA00022741"/>
    </source>
</evidence>
<dbReference type="SMART" id="SM00387">
    <property type="entry name" value="HATPase_c"/>
    <property type="match status" value="1"/>
</dbReference>
<evidence type="ECO:0000256" key="13">
    <source>
        <dbReference type="ARBA" id="ARBA00023136"/>
    </source>
</evidence>
<keyword evidence="7 14" id="KW-0812">Transmembrane</keyword>
<evidence type="ECO:0000256" key="6">
    <source>
        <dbReference type="ARBA" id="ARBA00022679"/>
    </source>
</evidence>
<dbReference type="GO" id="GO:0000155">
    <property type="term" value="F:phosphorelay sensor kinase activity"/>
    <property type="evidence" value="ECO:0007669"/>
    <property type="project" value="InterPro"/>
</dbReference>
<dbReference type="AlphaFoldDB" id="A0A1R7QE12"/>
<dbReference type="PROSITE" id="PS50109">
    <property type="entry name" value="HIS_KIN"/>
    <property type="match status" value="1"/>
</dbReference>
<name>A0A1R7QE12_ACIJO</name>
<dbReference type="EC" id="2.7.13.3" evidence="3"/>
<dbReference type="InterPro" id="IPR036097">
    <property type="entry name" value="HisK_dim/P_sf"/>
</dbReference>
<feature type="transmembrane region" description="Helical" evidence="14">
    <location>
        <begin position="47"/>
        <end position="69"/>
    </location>
</feature>
<keyword evidence="12" id="KW-0902">Two-component regulatory system</keyword>
<evidence type="ECO:0000313" key="16">
    <source>
        <dbReference type="EMBL" id="SJX22406.1"/>
    </source>
</evidence>
<dbReference type="InterPro" id="IPR036890">
    <property type="entry name" value="HATPase_C_sf"/>
</dbReference>
<dbReference type="Pfam" id="PF00512">
    <property type="entry name" value="HisKA"/>
    <property type="match status" value="1"/>
</dbReference>
<keyword evidence="5" id="KW-0597">Phosphoprotein</keyword>
<dbReference type="PANTHER" id="PTHR45528:SF1">
    <property type="entry name" value="SENSOR HISTIDINE KINASE CPXA"/>
    <property type="match status" value="1"/>
</dbReference>
<dbReference type="CDD" id="cd00075">
    <property type="entry name" value="HATPase"/>
    <property type="match status" value="1"/>
</dbReference>
<feature type="transmembrane region" description="Helical" evidence="14">
    <location>
        <begin position="159"/>
        <end position="182"/>
    </location>
</feature>
<dbReference type="InterPro" id="IPR003661">
    <property type="entry name" value="HisK_dim/P_dom"/>
</dbReference>
<evidence type="ECO:0000256" key="10">
    <source>
        <dbReference type="ARBA" id="ARBA00022840"/>
    </source>
</evidence>
<protein>
    <recommendedName>
        <fullName evidence="3">histidine kinase</fullName>
        <ecNumber evidence="3">2.7.13.3</ecNumber>
    </recommendedName>
</protein>
<evidence type="ECO:0000256" key="14">
    <source>
        <dbReference type="SAM" id="Phobius"/>
    </source>
</evidence>
<evidence type="ECO:0000256" key="4">
    <source>
        <dbReference type="ARBA" id="ARBA00022475"/>
    </source>
</evidence>
<dbReference type="CDD" id="cd00082">
    <property type="entry name" value="HisKA"/>
    <property type="match status" value="1"/>
</dbReference>
<dbReference type="GO" id="GO:0005886">
    <property type="term" value="C:plasma membrane"/>
    <property type="evidence" value="ECO:0007669"/>
    <property type="project" value="UniProtKB-SubCell"/>
</dbReference>
<keyword evidence="13 14" id="KW-0472">Membrane</keyword>
<keyword evidence="10" id="KW-0067">ATP-binding</keyword>
<evidence type="ECO:0000256" key="11">
    <source>
        <dbReference type="ARBA" id="ARBA00022989"/>
    </source>
</evidence>
<evidence type="ECO:0000256" key="7">
    <source>
        <dbReference type="ARBA" id="ARBA00022692"/>
    </source>
</evidence>
<reference evidence="16 17" key="1">
    <citation type="submission" date="2017-02" db="EMBL/GenBank/DDBJ databases">
        <authorList>
            <person name="Peterson S.W."/>
        </authorList>
    </citation>
    <scope>NUCLEOTIDE SEQUENCE [LARGE SCALE GENOMIC DNA]</scope>
    <source>
        <strain evidence="16">C6</strain>
    </source>
</reference>
<keyword evidence="8" id="KW-0547">Nucleotide-binding</keyword>
<dbReference type="InterPro" id="IPR050398">
    <property type="entry name" value="HssS/ArlS-like"/>
</dbReference>
<feature type="domain" description="Histidine kinase" evidence="15">
    <location>
        <begin position="253"/>
        <end position="457"/>
    </location>
</feature>
<sequence length="466" mass="53986">MGHWPLSVKEESLIIEQWDWPAGNASMLKLFRDKRDHPLSEVFNRYYWLQIGFIALSVVIGIGFSAWVIKGSLLRTALEQEMSHYWQRLERNPAAELPDTKNLYGYRWNTVPPSQFKNMSLEQGVNRHFVDGKERMTVYGEKDGQHVLLVFGESNVNKLVWLFGLAPLMVSLFVLYSMLWWWNRRARRYFSPITRLANALEHIDWEDYKNQASPFHDIRTDSNLEAEYLKQALEKYHQVLSEFIQREREFTGDVSHELRTPLTILKGNVQLCQARYGDNKSFTRLNNTIEDMQLLVDTLLAIARNTTNTLTAESTMLSECLENLVQDLDSVSHNKGMRINFQKDLNEQPRKLYPSMTKMVFGNILRNALNYSQGTEIDVILQKNTVLIADNGVGIPLPNNSKVQELSGQQLQLEIKGHGIGLQLVQKLCKQLGWRVELFDRQYYLNTHQDVDLAMTTGLIVVVYLN</sequence>
<dbReference type="SMART" id="SM00388">
    <property type="entry name" value="HisKA"/>
    <property type="match status" value="1"/>
</dbReference>
<dbReference type="SUPFAM" id="SSF55874">
    <property type="entry name" value="ATPase domain of HSP90 chaperone/DNA topoisomerase II/histidine kinase"/>
    <property type="match status" value="1"/>
</dbReference>
<dbReference type="InterPro" id="IPR005467">
    <property type="entry name" value="His_kinase_dom"/>
</dbReference>
<evidence type="ECO:0000256" key="2">
    <source>
        <dbReference type="ARBA" id="ARBA00004651"/>
    </source>
</evidence>
<comment type="catalytic activity">
    <reaction evidence="1">
        <text>ATP + protein L-histidine = ADP + protein N-phospho-L-histidine.</text>
        <dbReference type="EC" id="2.7.13.3"/>
    </reaction>
</comment>
<dbReference type="Gene3D" id="1.10.287.130">
    <property type="match status" value="1"/>
</dbReference>
<dbReference type="EMBL" id="FUUY01000006">
    <property type="protein sequence ID" value="SJX22406.1"/>
    <property type="molecule type" value="Genomic_DNA"/>
</dbReference>
<evidence type="ECO:0000256" key="9">
    <source>
        <dbReference type="ARBA" id="ARBA00022777"/>
    </source>
</evidence>
<dbReference type="GO" id="GO:0005524">
    <property type="term" value="F:ATP binding"/>
    <property type="evidence" value="ECO:0007669"/>
    <property type="project" value="UniProtKB-KW"/>
</dbReference>
<accession>A0A1R7QE12</accession>
<dbReference type="InterPro" id="IPR003594">
    <property type="entry name" value="HATPase_dom"/>
</dbReference>
<dbReference type="SUPFAM" id="SSF47384">
    <property type="entry name" value="Homodimeric domain of signal transducing histidine kinase"/>
    <property type="match status" value="1"/>
</dbReference>
<keyword evidence="6 16" id="KW-0808">Transferase</keyword>
<dbReference type="PANTHER" id="PTHR45528">
    <property type="entry name" value="SENSOR HISTIDINE KINASE CPXA"/>
    <property type="match status" value="1"/>
</dbReference>
<evidence type="ECO:0000259" key="15">
    <source>
        <dbReference type="PROSITE" id="PS50109"/>
    </source>
</evidence>
<organism evidence="16 17">
    <name type="scientific">Acinetobacter johnsonii</name>
    <dbReference type="NCBI Taxonomy" id="40214"/>
    <lineage>
        <taxon>Bacteria</taxon>
        <taxon>Pseudomonadati</taxon>
        <taxon>Pseudomonadota</taxon>
        <taxon>Gammaproteobacteria</taxon>
        <taxon>Moraxellales</taxon>
        <taxon>Moraxellaceae</taxon>
        <taxon>Acinetobacter</taxon>
    </lineage>
</organism>
<evidence type="ECO:0000256" key="1">
    <source>
        <dbReference type="ARBA" id="ARBA00000085"/>
    </source>
</evidence>
<dbReference type="Proteomes" id="UP000196240">
    <property type="component" value="Unassembled WGS sequence"/>
</dbReference>
<dbReference type="Gene3D" id="3.30.565.10">
    <property type="entry name" value="Histidine kinase-like ATPase, C-terminal domain"/>
    <property type="match status" value="1"/>
</dbReference>
<proteinExistence type="predicted"/>
<evidence type="ECO:0000313" key="17">
    <source>
        <dbReference type="Proteomes" id="UP000196240"/>
    </source>
</evidence>
<keyword evidence="11 14" id="KW-1133">Transmembrane helix</keyword>
<keyword evidence="4" id="KW-1003">Cell membrane</keyword>
<keyword evidence="9" id="KW-0418">Kinase</keyword>
<gene>
    <name evidence="16" type="primary">qseC_3</name>
    <name evidence="16" type="ORF">ACNJC6_02048</name>
</gene>
<comment type="subcellular location">
    <subcellularLocation>
        <location evidence="2">Cell membrane</location>
        <topology evidence="2">Multi-pass membrane protein</topology>
    </subcellularLocation>
</comment>
<evidence type="ECO:0000256" key="12">
    <source>
        <dbReference type="ARBA" id="ARBA00023012"/>
    </source>
</evidence>
<dbReference type="Pfam" id="PF02518">
    <property type="entry name" value="HATPase_c"/>
    <property type="match status" value="1"/>
</dbReference>